<name>A0ABT7YB69_9BACT</name>
<dbReference type="InterPro" id="IPR004360">
    <property type="entry name" value="Glyas_Fos-R_dOase_dom"/>
</dbReference>
<dbReference type="Gene3D" id="3.10.180.10">
    <property type="entry name" value="2,3-Dihydroxybiphenyl 1,2-Dioxygenase, domain 1"/>
    <property type="match status" value="1"/>
</dbReference>
<evidence type="ECO:0000313" key="2">
    <source>
        <dbReference type="EMBL" id="MDN3203763.1"/>
    </source>
</evidence>
<evidence type="ECO:0000313" key="3">
    <source>
        <dbReference type="Proteomes" id="UP001171916"/>
    </source>
</evidence>
<dbReference type="Pfam" id="PF00903">
    <property type="entry name" value="Glyoxalase"/>
    <property type="match status" value="1"/>
</dbReference>
<dbReference type="PROSITE" id="PS51819">
    <property type="entry name" value="VOC"/>
    <property type="match status" value="1"/>
</dbReference>
<sequence length="121" mass="13849">MENFSHAATILPARDMSKSIDFYTKKLGFNLEFSWEDPVSYAVLRRGEVNIHLSLMDKNADSKTFRSLIYIFVHDIESIYEECLKKGVVVETPLASRDYKMKDFDISDPDGHQITFGCGDS</sequence>
<dbReference type="InterPro" id="IPR037523">
    <property type="entry name" value="VOC_core"/>
</dbReference>
<reference evidence="2" key="1">
    <citation type="submission" date="2023-06" db="EMBL/GenBank/DDBJ databases">
        <title>Robiginitalea aurantiacus sp. nov. and Algoriphagus sediminis sp. nov., isolated from coastal sediment.</title>
        <authorList>
            <person name="Zhou Z.Y."/>
            <person name="An J."/>
            <person name="Jia Y.W."/>
            <person name="Du Z.J."/>
        </authorList>
    </citation>
    <scope>NUCLEOTIDE SEQUENCE</scope>
    <source>
        <strain evidence="2">C2-7</strain>
    </source>
</reference>
<evidence type="ECO:0000259" key="1">
    <source>
        <dbReference type="PROSITE" id="PS51819"/>
    </source>
</evidence>
<dbReference type="InterPro" id="IPR029068">
    <property type="entry name" value="Glyas_Bleomycin-R_OHBP_Dase"/>
</dbReference>
<dbReference type="EMBL" id="JAUEPH010000002">
    <property type="protein sequence ID" value="MDN3203763.1"/>
    <property type="molecule type" value="Genomic_DNA"/>
</dbReference>
<dbReference type="SUPFAM" id="SSF54593">
    <property type="entry name" value="Glyoxalase/Bleomycin resistance protein/Dihydroxybiphenyl dioxygenase"/>
    <property type="match status" value="1"/>
</dbReference>
<dbReference type="RefSeq" id="WP_289999320.1">
    <property type="nucleotide sequence ID" value="NZ_JAUEPH010000002.1"/>
</dbReference>
<feature type="domain" description="VOC" evidence="1">
    <location>
        <begin position="3"/>
        <end position="119"/>
    </location>
</feature>
<protein>
    <submittedName>
        <fullName evidence="2">VOC family protein</fullName>
    </submittedName>
</protein>
<dbReference type="Proteomes" id="UP001171916">
    <property type="component" value="Unassembled WGS sequence"/>
</dbReference>
<keyword evidence="3" id="KW-1185">Reference proteome</keyword>
<organism evidence="2 3">
    <name type="scientific">Algoriphagus sediminis</name>
    <dbReference type="NCBI Taxonomy" id="3057113"/>
    <lineage>
        <taxon>Bacteria</taxon>
        <taxon>Pseudomonadati</taxon>
        <taxon>Bacteroidota</taxon>
        <taxon>Cytophagia</taxon>
        <taxon>Cytophagales</taxon>
        <taxon>Cyclobacteriaceae</taxon>
        <taxon>Algoriphagus</taxon>
    </lineage>
</organism>
<gene>
    <name evidence="2" type="ORF">QVH07_06365</name>
</gene>
<comment type="caution">
    <text evidence="2">The sequence shown here is derived from an EMBL/GenBank/DDBJ whole genome shotgun (WGS) entry which is preliminary data.</text>
</comment>
<accession>A0ABT7YB69</accession>
<proteinExistence type="predicted"/>